<organism evidence="1 2">
    <name type="scientific">Portunus trituberculatus</name>
    <name type="common">Swimming crab</name>
    <name type="synonym">Neptunus trituberculatus</name>
    <dbReference type="NCBI Taxonomy" id="210409"/>
    <lineage>
        <taxon>Eukaryota</taxon>
        <taxon>Metazoa</taxon>
        <taxon>Ecdysozoa</taxon>
        <taxon>Arthropoda</taxon>
        <taxon>Crustacea</taxon>
        <taxon>Multicrustacea</taxon>
        <taxon>Malacostraca</taxon>
        <taxon>Eumalacostraca</taxon>
        <taxon>Eucarida</taxon>
        <taxon>Decapoda</taxon>
        <taxon>Pleocyemata</taxon>
        <taxon>Brachyura</taxon>
        <taxon>Eubrachyura</taxon>
        <taxon>Portunoidea</taxon>
        <taxon>Portunidae</taxon>
        <taxon>Portuninae</taxon>
        <taxon>Portunus</taxon>
    </lineage>
</organism>
<evidence type="ECO:0000313" key="2">
    <source>
        <dbReference type="Proteomes" id="UP000324222"/>
    </source>
</evidence>
<dbReference type="SUPFAM" id="SSF53098">
    <property type="entry name" value="Ribonuclease H-like"/>
    <property type="match status" value="1"/>
</dbReference>
<proteinExistence type="predicted"/>
<accession>A0A5B7DN88</accession>
<sequence>MAGSYQEPVTIRSSKKVMRLFVEQGLLTAFYSDNGPQFDSREFANFSKNFELQHVTSCREEGQPRAQATHATLSFFGMVISMTQA</sequence>
<dbReference type="GO" id="GO:0003676">
    <property type="term" value="F:nucleic acid binding"/>
    <property type="evidence" value="ECO:0007669"/>
    <property type="project" value="InterPro"/>
</dbReference>
<gene>
    <name evidence="1" type="ORF">E2C01_015937</name>
</gene>
<dbReference type="Gene3D" id="3.30.420.10">
    <property type="entry name" value="Ribonuclease H-like superfamily/Ribonuclease H"/>
    <property type="match status" value="1"/>
</dbReference>
<dbReference type="InterPro" id="IPR012337">
    <property type="entry name" value="RNaseH-like_sf"/>
</dbReference>
<evidence type="ECO:0000313" key="1">
    <source>
        <dbReference type="EMBL" id="MPC22908.1"/>
    </source>
</evidence>
<dbReference type="InterPro" id="IPR036397">
    <property type="entry name" value="RNaseH_sf"/>
</dbReference>
<dbReference type="AlphaFoldDB" id="A0A5B7DN88"/>
<dbReference type="EMBL" id="VSRR010001141">
    <property type="protein sequence ID" value="MPC22908.1"/>
    <property type="molecule type" value="Genomic_DNA"/>
</dbReference>
<dbReference type="Proteomes" id="UP000324222">
    <property type="component" value="Unassembled WGS sequence"/>
</dbReference>
<protein>
    <recommendedName>
        <fullName evidence="3">Integrase catalytic domain-containing protein</fullName>
    </recommendedName>
</protein>
<comment type="caution">
    <text evidence="1">The sequence shown here is derived from an EMBL/GenBank/DDBJ whole genome shotgun (WGS) entry which is preliminary data.</text>
</comment>
<name>A0A5B7DN88_PORTR</name>
<reference evidence="1 2" key="1">
    <citation type="submission" date="2019-05" db="EMBL/GenBank/DDBJ databases">
        <title>Another draft genome of Portunus trituberculatus and its Hox gene families provides insights of decapod evolution.</title>
        <authorList>
            <person name="Jeong J.-H."/>
            <person name="Song I."/>
            <person name="Kim S."/>
            <person name="Choi T."/>
            <person name="Kim D."/>
            <person name="Ryu S."/>
            <person name="Kim W."/>
        </authorList>
    </citation>
    <scope>NUCLEOTIDE SEQUENCE [LARGE SCALE GENOMIC DNA]</scope>
    <source>
        <tissue evidence="1">Muscle</tissue>
    </source>
</reference>
<evidence type="ECO:0008006" key="3">
    <source>
        <dbReference type="Google" id="ProtNLM"/>
    </source>
</evidence>
<keyword evidence="2" id="KW-1185">Reference proteome</keyword>